<accession>A0A8R1IHJ9</accession>
<dbReference type="EnsemblMetazoa" id="CJA34804.1">
    <property type="protein sequence ID" value="CJA34804.1"/>
    <property type="gene ID" value="WBGene00210651"/>
</dbReference>
<protein>
    <submittedName>
        <fullName evidence="1">Uncharacterized protein</fullName>
    </submittedName>
</protein>
<reference evidence="2" key="1">
    <citation type="submission" date="2010-08" db="EMBL/GenBank/DDBJ databases">
        <authorList>
            <consortium name="Caenorhabditis japonica Sequencing Consortium"/>
            <person name="Wilson R.K."/>
        </authorList>
    </citation>
    <scope>NUCLEOTIDE SEQUENCE [LARGE SCALE GENOMIC DNA]</scope>
    <source>
        <strain evidence="2">DF5081</strain>
    </source>
</reference>
<keyword evidence="2" id="KW-1185">Reference proteome</keyword>
<reference evidence="1" key="2">
    <citation type="submission" date="2022-06" db="UniProtKB">
        <authorList>
            <consortium name="EnsemblMetazoa"/>
        </authorList>
    </citation>
    <scope>IDENTIFICATION</scope>
    <source>
        <strain evidence="1">DF5081</strain>
    </source>
</reference>
<dbReference type="Proteomes" id="UP000005237">
    <property type="component" value="Unassembled WGS sequence"/>
</dbReference>
<evidence type="ECO:0000313" key="1">
    <source>
        <dbReference type="EnsemblMetazoa" id="CJA34804.1"/>
    </source>
</evidence>
<proteinExistence type="predicted"/>
<name>A0A8R1IHJ9_CAEJA</name>
<sequence>MGVCRRIYKHYQPSELTICVTIRCEPGSPPQFHPWSIEKPGCAPKFISASTPTRHMSKKDDVIEPKIEDVLSPTSNFKKFDLLSNDDVALELVRSNSKSSVVKRKKKKKLKTSDAPTRLREFTETTISMYIEMDKKNVGEFVWDQQCTRIDALVAPIVELDRTTTPEIPVDIQIFD</sequence>
<evidence type="ECO:0000313" key="2">
    <source>
        <dbReference type="Proteomes" id="UP000005237"/>
    </source>
</evidence>
<dbReference type="AlphaFoldDB" id="A0A8R1IHJ9"/>
<organism evidence="1 2">
    <name type="scientific">Caenorhabditis japonica</name>
    <dbReference type="NCBI Taxonomy" id="281687"/>
    <lineage>
        <taxon>Eukaryota</taxon>
        <taxon>Metazoa</taxon>
        <taxon>Ecdysozoa</taxon>
        <taxon>Nematoda</taxon>
        <taxon>Chromadorea</taxon>
        <taxon>Rhabditida</taxon>
        <taxon>Rhabditina</taxon>
        <taxon>Rhabditomorpha</taxon>
        <taxon>Rhabditoidea</taxon>
        <taxon>Rhabditidae</taxon>
        <taxon>Peloderinae</taxon>
        <taxon>Caenorhabditis</taxon>
    </lineage>
</organism>